<dbReference type="EMBL" id="JAANQT010001366">
    <property type="protein sequence ID" value="KAG1305443.1"/>
    <property type="molecule type" value="Genomic_DNA"/>
</dbReference>
<proteinExistence type="inferred from homology"/>
<comment type="subunit">
    <text evidence="6">V-ATPase is a heteromultimeric enzyme composed of a peripheral catalytic V1 complex (components A to H) attached to an integral membrane V0 proton pore complex.</text>
</comment>
<dbReference type="GO" id="GO:0000221">
    <property type="term" value="C:vacuolar proton-transporting V-type ATPase, V1 domain"/>
    <property type="evidence" value="ECO:0007669"/>
    <property type="project" value="TreeGrafter"/>
</dbReference>
<dbReference type="Proteomes" id="UP000716291">
    <property type="component" value="Unassembled WGS sequence"/>
</dbReference>
<evidence type="ECO:0000256" key="2">
    <source>
        <dbReference type="ARBA" id="ARBA00022448"/>
    </source>
</evidence>
<keyword evidence="2 6" id="KW-0813">Transport</keyword>
<dbReference type="GO" id="GO:0046961">
    <property type="term" value="F:proton-transporting ATPase activity, rotational mechanism"/>
    <property type="evidence" value="ECO:0007669"/>
    <property type="project" value="InterPro"/>
</dbReference>
<dbReference type="SUPFAM" id="SSF118203">
    <property type="entry name" value="Vacuolar ATP synthase subunit C"/>
    <property type="match status" value="1"/>
</dbReference>
<evidence type="ECO:0000256" key="4">
    <source>
        <dbReference type="ARBA" id="ARBA00023065"/>
    </source>
</evidence>
<dbReference type="OrthoDB" id="6605928at2759"/>
<dbReference type="InterPro" id="IPR036132">
    <property type="entry name" value="Vac_ATP_synth_c_sf"/>
</dbReference>
<gene>
    <name evidence="7" type="ORF">G6F64_008377</name>
</gene>
<evidence type="ECO:0000256" key="6">
    <source>
        <dbReference type="RuleBase" id="RU364010"/>
    </source>
</evidence>
<evidence type="ECO:0000313" key="7">
    <source>
        <dbReference type="EMBL" id="KAG1305443.1"/>
    </source>
</evidence>
<dbReference type="PANTHER" id="PTHR10137">
    <property type="entry name" value="V-TYPE PROTON ATPASE SUBUNIT C"/>
    <property type="match status" value="1"/>
</dbReference>
<dbReference type="FunFam" id="3.30.70.100:FF:000002">
    <property type="entry name" value="V-type proton ATPase subunit C"/>
    <property type="match status" value="1"/>
</dbReference>
<evidence type="ECO:0000256" key="5">
    <source>
        <dbReference type="ARBA" id="ARBA00053565"/>
    </source>
</evidence>
<accession>A0A9P6X4Z4</accession>
<evidence type="ECO:0000313" key="8">
    <source>
        <dbReference type="Proteomes" id="UP000716291"/>
    </source>
</evidence>
<dbReference type="Pfam" id="PF03223">
    <property type="entry name" value="V-ATPase_C"/>
    <property type="match status" value="1"/>
</dbReference>
<dbReference type="PANTHER" id="PTHR10137:SF0">
    <property type="entry name" value="V-TYPE PROTON ATPASE SUBUNIT C"/>
    <property type="match status" value="1"/>
</dbReference>
<comment type="function">
    <text evidence="6">Subunit of the V1 complex of vacuolar(H+)-ATPase (V-ATPase), a multisubunit enzyme composed of a peripheral complex (V1) that hydrolyzes ATP and a membrane integral complex (V0) that translocates protons. V-ATPase is responsible for acidifying and maintaining the pH of intracellular compartments and in some cell types, is targeted to the plasma membrane, where it is responsible for acidifying the extracellular environment. Subunit C is necessary for the assembly of the catalytic sector of the enzyme and is likely to have a specific function in its catalytic activity.</text>
</comment>
<comment type="similarity">
    <text evidence="1 6">Belongs to the V-ATPase C subunit family.</text>
</comment>
<dbReference type="Gene3D" id="1.20.1460.10">
    <property type="entry name" value="subunit c (vma5p) of the yeast v-atpase, domain 2"/>
    <property type="match status" value="1"/>
</dbReference>
<comment type="caution">
    <text evidence="7">The sequence shown here is derived from an EMBL/GenBank/DDBJ whole genome shotgun (WGS) entry which is preliminary data.</text>
</comment>
<sequence>MKYTFISVPALGDKQNTFLTIRGKLADYAQTYQYTIPEFKIGTLDALVLLSDELVKYDAAFEQSVNKLTDILTSLNKGQQQELLLVNEKSLDQFVSSFQWNTMKYRTDKSLQETTATLNQEVTAVDNIMKSKLNAYTQTKNALQTLQRKQTGNLSVRSLNGIVKKQHCVLNSEFLTTLIVAVPKSLYKQWNNKYETLTDMVVPRSSIKITEDDEFGLFTVTVFQRVVDEFCHKAREERFIPRDFQYDQDALQTQQRELEESELMEREQQAELLRLAKTNFGEIFASWLHLKALRVYVESVLRYGLPPDFCSVAISANPKFEKKVDEIMVAQYGRLGGVHGQAIKQQQEEDILDHDLQSVNDNNYRPYVQFELVFDAERRQ</sequence>
<organism evidence="7 8">
    <name type="scientific">Rhizopus oryzae</name>
    <name type="common">Mucormycosis agent</name>
    <name type="synonym">Rhizopus arrhizus var. delemar</name>
    <dbReference type="NCBI Taxonomy" id="64495"/>
    <lineage>
        <taxon>Eukaryota</taxon>
        <taxon>Fungi</taxon>
        <taxon>Fungi incertae sedis</taxon>
        <taxon>Mucoromycota</taxon>
        <taxon>Mucoromycotina</taxon>
        <taxon>Mucoromycetes</taxon>
        <taxon>Mucorales</taxon>
        <taxon>Mucorineae</taxon>
        <taxon>Rhizopodaceae</taxon>
        <taxon>Rhizopus</taxon>
    </lineage>
</organism>
<evidence type="ECO:0000256" key="1">
    <source>
        <dbReference type="ARBA" id="ARBA00006138"/>
    </source>
</evidence>
<dbReference type="InterPro" id="IPR004907">
    <property type="entry name" value="ATPase_V1-cplx_csu"/>
</dbReference>
<keyword evidence="3 6" id="KW-0375">Hydrogen ion transport</keyword>
<dbReference type="AlphaFoldDB" id="A0A9P6X4Z4"/>
<dbReference type="CDD" id="cd14785">
    <property type="entry name" value="V-ATPase_C"/>
    <property type="match status" value="1"/>
</dbReference>
<keyword evidence="8" id="KW-1185">Reference proteome</keyword>
<reference evidence="7" key="1">
    <citation type="journal article" date="2020" name="Microb. Genom.">
        <title>Genetic diversity of clinical and environmental Mucorales isolates obtained from an investigation of mucormycosis cases among solid organ transplant recipients.</title>
        <authorList>
            <person name="Nguyen M.H."/>
            <person name="Kaul D."/>
            <person name="Muto C."/>
            <person name="Cheng S.J."/>
            <person name="Richter R.A."/>
            <person name="Bruno V.M."/>
            <person name="Liu G."/>
            <person name="Beyhan S."/>
            <person name="Sundermann A.J."/>
            <person name="Mounaud S."/>
            <person name="Pasculle A.W."/>
            <person name="Nierman W.C."/>
            <person name="Driscoll E."/>
            <person name="Cumbie R."/>
            <person name="Clancy C.J."/>
            <person name="Dupont C.L."/>
        </authorList>
    </citation>
    <scope>NUCLEOTIDE SEQUENCE</scope>
    <source>
        <strain evidence="7">GL11</strain>
    </source>
</reference>
<keyword evidence="4 6" id="KW-0406">Ion transport</keyword>
<dbReference type="Gene3D" id="3.30.70.100">
    <property type="match status" value="1"/>
</dbReference>
<evidence type="ECO:0000256" key="3">
    <source>
        <dbReference type="ARBA" id="ARBA00022781"/>
    </source>
</evidence>
<comment type="function">
    <text evidence="5">Subunit of the V1 complex of vacuolar(H+)-ATPase (V-ATPase), a multisubunit enzyme composed of a peripheral complex (V1) that hydrolyzes ATP and a membrane integral complex (V0) that translocates protons. V-ATPase is responsible for acidifying and maintaining the pH of intracellular compartments. Subunit C is necessary for the assembly of the catalytic sector of the enzyme and is likely to have a specific function in its catalytic activity. Reversibly leaves the enzyme after glucose depletion, causing the catalytic subcomplex V1 to detach from the V0 section.</text>
</comment>
<protein>
    <recommendedName>
        <fullName evidence="6">V-type proton ATPase subunit C</fullName>
    </recommendedName>
</protein>
<name>A0A9P6X4Z4_RHIOR</name>
<dbReference type="Gene3D" id="3.30.70.1180">
    <property type="entry name" value="Vacuolar atp synthase subunit c, domain 1"/>
    <property type="match status" value="1"/>
</dbReference>